<feature type="compositionally biased region" description="Polar residues" evidence="1">
    <location>
        <begin position="229"/>
        <end position="248"/>
    </location>
</feature>
<gene>
    <name evidence="2" type="ORF">SERLA73DRAFT_179444</name>
</gene>
<keyword evidence="3" id="KW-1185">Reference proteome</keyword>
<dbReference type="EMBL" id="GL945478">
    <property type="protein sequence ID" value="EGO01293.1"/>
    <property type="molecule type" value="Genomic_DNA"/>
</dbReference>
<dbReference type="Proteomes" id="UP000008063">
    <property type="component" value="Unassembled WGS sequence"/>
</dbReference>
<organism evidence="3">
    <name type="scientific">Serpula lacrymans var. lacrymans (strain S7.3)</name>
    <name type="common">Dry rot fungus</name>
    <dbReference type="NCBI Taxonomy" id="936435"/>
    <lineage>
        <taxon>Eukaryota</taxon>
        <taxon>Fungi</taxon>
        <taxon>Dikarya</taxon>
        <taxon>Basidiomycota</taxon>
        <taxon>Agaricomycotina</taxon>
        <taxon>Agaricomycetes</taxon>
        <taxon>Agaricomycetidae</taxon>
        <taxon>Boletales</taxon>
        <taxon>Coniophorineae</taxon>
        <taxon>Serpulaceae</taxon>
        <taxon>Serpula</taxon>
    </lineage>
</organism>
<dbReference type="HOGENOM" id="CLU_070858_0_0_1"/>
<protein>
    <submittedName>
        <fullName evidence="2">Uncharacterized protein</fullName>
    </submittedName>
</protein>
<dbReference type="InParanoid" id="F8PSG3"/>
<feature type="compositionally biased region" description="Low complexity" evidence="1">
    <location>
        <begin position="175"/>
        <end position="207"/>
    </location>
</feature>
<feature type="region of interest" description="Disordered" evidence="1">
    <location>
        <begin position="137"/>
        <end position="249"/>
    </location>
</feature>
<dbReference type="OrthoDB" id="3271284at2759"/>
<name>F8PSG3_SERL3</name>
<reference evidence="3" key="1">
    <citation type="journal article" date="2011" name="Science">
        <title>The plant cell wall-decomposing machinery underlies the functional diversity of forest fungi.</title>
        <authorList>
            <person name="Eastwood D.C."/>
            <person name="Floudas D."/>
            <person name="Binder M."/>
            <person name="Majcherczyk A."/>
            <person name="Schneider P."/>
            <person name="Aerts A."/>
            <person name="Asiegbu F.O."/>
            <person name="Baker S.E."/>
            <person name="Barry K."/>
            <person name="Bendiksby M."/>
            <person name="Blumentritt M."/>
            <person name="Coutinho P.M."/>
            <person name="Cullen D."/>
            <person name="de Vries R.P."/>
            <person name="Gathman A."/>
            <person name="Goodell B."/>
            <person name="Henrissat B."/>
            <person name="Ihrmark K."/>
            <person name="Kauserud H."/>
            <person name="Kohler A."/>
            <person name="LaButti K."/>
            <person name="Lapidus A."/>
            <person name="Lavin J.L."/>
            <person name="Lee Y.-H."/>
            <person name="Lindquist E."/>
            <person name="Lilly W."/>
            <person name="Lucas S."/>
            <person name="Morin E."/>
            <person name="Murat C."/>
            <person name="Oguiza J.A."/>
            <person name="Park J."/>
            <person name="Pisabarro A.G."/>
            <person name="Riley R."/>
            <person name="Rosling A."/>
            <person name="Salamov A."/>
            <person name="Schmidt O."/>
            <person name="Schmutz J."/>
            <person name="Skrede I."/>
            <person name="Stenlid J."/>
            <person name="Wiebenga A."/>
            <person name="Xie X."/>
            <person name="Kuees U."/>
            <person name="Hibbett D.S."/>
            <person name="Hoffmeister D."/>
            <person name="Hoegberg N."/>
            <person name="Martin F."/>
            <person name="Grigoriev I.V."/>
            <person name="Watkinson S.C."/>
        </authorList>
    </citation>
    <scope>NUCLEOTIDE SEQUENCE [LARGE SCALE GENOMIC DNA]</scope>
    <source>
        <strain evidence="3">strain S7.3</strain>
    </source>
</reference>
<feature type="region of interest" description="Disordered" evidence="1">
    <location>
        <begin position="267"/>
        <end position="309"/>
    </location>
</feature>
<dbReference type="OMA" id="IASMMSH"/>
<dbReference type="AlphaFoldDB" id="F8PSG3"/>
<evidence type="ECO:0000313" key="3">
    <source>
        <dbReference type="Proteomes" id="UP000008063"/>
    </source>
</evidence>
<accession>F8PSG3</accession>
<evidence type="ECO:0000256" key="1">
    <source>
        <dbReference type="SAM" id="MobiDB-lite"/>
    </source>
</evidence>
<proteinExistence type="predicted"/>
<sequence length="356" mass="39105">MLRMDIKTRYKFLTRKRWTLMGSLAGHVEGAELTDTPTAIRTMEELSEVSMTLDQLADELHSVTDQLSQLKSLRDVHSASALSMALRKLNTSFLKQVAETNMLRQQISSLEAERDEAWKQAQDVAQDFDNLNDAMLDTANSEQPAPPIKLSNSRRSSRIMAVRKSSIRISKAGLRSASTQRSQRSSVGSQRASLSMASSSAAKSTFSTQDIPPVPPIPRNTPLGIDTSGLPSRSSMGISPGFNTSSSDARALAQAQKELYDMLGITINDTKNDSRSRPRSLSGPGSPKHTSLNQRPMSDMSAGPIRSPSLLGNRRSRLFPSVITDDVSFVTISYFLRGICLKCNFCSVKPCLPHWI</sequence>
<evidence type="ECO:0000313" key="2">
    <source>
        <dbReference type="EMBL" id="EGO01293.1"/>
    </source>
</evidence>